<evidence type="ECO:0000313" key="3">
    <source>
        <dbReference type="Proteomes" id="UP001474421"/>
    </source>
</evidence>
<proteinExistence type="predicted"/>
<dbReference type="GO" id="GO:0007169">
    <property type="term" value="P:cell surface receptor protein tyrosine kinase signaling pathway"/>
    <property type="evidence" value="ECO:0007669"/>
    <property type="project" value="TreeGrafter"/>
</dbReference>
<evidence type="ECO:0000313" key="2">
    <source>
        <dbReference type="EMBL" id="KAK9412278.1"/>
    </source>
</evidence>
<dbReference type="GO" id="GO:0009898">
    <property type="term" value="C:cytoplasmic side of plasma membrane"/>
    <property type="evidence" value="ECO:0007669"/>
    <property type="project" value="TreeGrafter"/>
</dbReference>
<reference evidence="2 3" key="1">
    <citation type="journal article" date="2024" name="Proc. Natl. Acad. Sci. U.S.A.">
        <title>The genetic regulatory architecture and epigenomic basis for age-related changes in rattlesnake venom.</title>
        <authorList>
            <person name="Hogan M.P."/>
            <person name="Holding M.L."/>
            <person name="Nystrom G.S."/>
            <person name="Colston T.J."/>
            <person name="Bartlett D.A."/>
            <person name="Mason A.J."/>
            <person name="Ellsworth S.A."/>
            <person name="Rautsaw R.M."/>
            <person name="Lawrence K.C."/>
            <person name="Strickland J.L."/>
            <person name="He B."/>
            <person name="Fraser P."/>
            <person name="Margres M.J."/>
            <person name="Gilbert D.M."/>
            <person name="Gibbs H.L."/>
            <person name="Parkinson C.L."/>
            <person name="Rokyta D.R."/>
        </authorList>
    </citation>
    <scope>NUCLEOTIDE SEQUENCE [LARGE SCALE GENOMIC DNA]</scope>
    <source>
        <strain evidence="2">DRR0105</strain>
    </source>
</reference>
<feature type="domain" description="SAM" evidence="1">
    <location>
        <begin position="58"/>
        <end position="125"/>
    </location>
</feature>
<dbReference type="InterPro" id="IPR013761">
    <property type="entry name" value="SAM/pointed_sf"/>
</dbReference>
<evidence type="ECO:0000259" key="1">
    <source>
        <dbReference type="PROSITE" id="PS50105"/>
    </source>
</evidence>
<dbReference type="Gene3D" id="1.10.150.50">
    <property type="entry name" value="Transcription Factor, Ets-1"/>
    <property type="match status" value="1"/>
</dbReference>
<sequence>MTSVIILNSTSTTLLMIPMESNAKRGLGDLNVMEESHAEPAGLEGSKEEETRRPVAQWTAAEVCAWLRGKTLGTPGSPLLEAANSHAISGKALLRLSEETLERMGIVPKSLREELLQEILLLRIQQEMEDLLGISDE</sequence>
<dbReference type="PROSITE" id="PS50105">
    <property type="entry name" value="SAM_DOMAIN"/>
    <property type="match status" value="1"/>
</dbReference>
<dbReference type="Pfam" id="PF07647">
    <property type="entry name" value="SAM_2"/>
    <property type="match status" value="1"/>
</dbReference>
<name>A0AAW1CG47_CROAD</name>
<dbReference type="EMBL" id="JAOTOJ010000001">
    <property type="protein sequence ID" value="KAK9412278.1"/>
    <property type="molecule type" value="Genomic_DNA"/>
</dbReference>
<dbReference type="SMART" id="SM00454">
    <property type="entry name" value="SAM"/>
    <property type="match status" value="1"/>
</dbReference>
<dbReference type="InterPro" id="IPR001660">
    <property type="entry name" value="SAM"/>
</dbReference>
<keyword evidence="3" id="KW-1185">Reference proteome</keyword>
<comment type="caution">
    <text evidence="2">The sequence shown here is derived from an EMBL/GenBank/DDBJ whole genome shotgun (WGS) entry which is preliminary data.</text>
</comment>
<dbReference type="SUPFAM" id="SSF47769">
    <property type="entry name" value="SAM/Pointed domain"/>
    <property type="match status" value="1"/>
</dbReference>
<organism evidence="2 3">
    <name type="scientific">Crotalus adamanteus</name>
    <name type="common">Eastern diamondback rattlesnake</name>
    <dbReference type="NCBI Taxonomy" id="8729"/>
    <lineage>
        <taxon>Eukaryota</taxon>
        <taxon>Metazoa</taxon>
        <taxon>Chordata</taxon>
        <taxon>Craniata</taxon>
        <taxon>Vertebrata</taxon>
        <taxon>Euteleostomi</taxon>
        <taxon>Lepidosauria</taxon>
        <taxon>Squamata</taxon>
        <taxon>Bifurcata</taxon>
        <taxon>Unidentata</taxon>
        <taxon>Episquamata</taxon>
        <taxon>Toxicofera</taxon>
        <taxon>Serpentes</taxon>
        <taxon>Colubroidea</taxon>
        <taxon>Viperidae</taxon>
        <taxon>Crotalinae</taxon>
        <taxon>Crotalus</taxon>
    </lineage>
</organism>
<dbReference type="AlphaFoldDB" id="A0AAW1CG47"/>
<dbReference type="Proteomes" id="UP001474421">
    <property type="component" value="Unassembled WGS sequence"/>
</dbReference>
<gene>
    <name evidence="2" type="ORF">NXF25_003453</name>
</gene>
<dbReference type="InterPro" id="IPR052268">
    <property type="entry name" value="SAM_domain-containing_protein"/>
</dbReference>
<dbReference type="PANTHER" id="PTHR20843">
    <property type="entry name" value="STERILE ALPHA MOTIF DOMAIN CONTAINING PROTEIN 10"/>
    <property type="match status" value="1"/>
</dbReference>
<protein>
    <submittedName>
        <fullName evidence="2">Sterile alpha motif domain-containing protein 12-like</fullName>
    </submittedName>
</protein>
<dbReference type="PANTHER" id="PTHR20843:SF0">
    <property type="entry name" value="PROTEIN AVEUGLE"/>
    <property type="match status" value="1"/>
</dbReference>
<accession>A0AAW1CG47</accession>